<dbReference type="InterPro" id="IPR051547">
    <property type="entry name" value="TDP2-like"/>
</dbReference>
<protein>
    <submittedName>
        <fullName evidence="11">Endonuclease/exonuclease/phosphatase family protein</fullName>
    </submittedName>
</protein>
<keyword evidence="3" id="KW-0540">Nuclease</keyword>
<keyword evidence="6" id="KW-0378">Hydrolase</keyword>
<evidence type="ECO:0000256" key="3">
    <source>
        <dbReference type="ARBA" id="ARBA00022722"/>
    </source>
</evidence>
<feature type="compositionally biased region" description="Low complexity" evidence="9">
    <location>
        <begin position="1"/>
        <end position="25"/>
    </location>
</feature>
<dbReference type="Gene3D" id="3.60.10.10">
    <property type="entry name" value="Endonuclease/exonuclease/phosphatase"/>
    <property type="match status" value="1"/>
</dbReference>
<evidence type="ECO:0000256" key="2">
    <source>
        <dbReference type="ARBA" id="ARBA00001946"/>
    </source>
</evidence>
<evidence type="ECO:0000313" key="12">
    <source>
        <dbReference type="Proteomes" id="UP000657385"/>
    </source>
</evidence>
<keyword evidence="11" id="KW-0255">Endonuclease</keyword>
<keyword evidence="12" id="KW-1185">Reference proteome</keyword>
<dbReference type="Proteomes" id="UP000657385">
    <property type="component" value="Unassembled WGS sequence"/>
</dbReference>
<dbReference type="AlphaFoldDB" id="A0A931B8M3"/>
<comment type="caution">
    <text evidence="11">The sequence shown here is derived from an EMBL/GenBank/DDBJ whole genome shotgun (WGS) entry which is preliminary data.</text>
</comment>
<dbReference type="GO" id="GO:0004519">
    <property type="term" value="F:endonuclease activity"/>
    <property type="evidence" value="ECO:0007669"/>
    <property type="project" value="UniProtKB-KW"/>
</dbReference>
<feature type="region of interest" description="Disordered" evidence="9">
    <location>
        <begin position="1"/>
        <end position="40"/>
    </location>
</feature>
<evidence type="ECO:0000256" key="6">
    <source>
        <dbReference type="ARBA" id="ARBA00022801"/>
    </source>
</evidence>
<evidence type="ECO:0000256" key="4">
    <source>
        <dbReference type="ARBA" id="ARBA00022723"/>
    </source>
</evidence>
<evidence type="ECO:0000259" key="10">
    <source>
        <dbReference type="Pfam" id="PF03372"/>
    </source>
</evidence>
<evidence type="ECO:0000256" key="5">
    <source>
        <dbReference type="ARBA" id="ARBA00022763"/>
    </source>
</evidence>
<keyword evidence="8" id="KW-0234">DNA repair</keyword>
<dbReference type="RefSeq" id="WP_196196198.1">
    <property type="nucleotide sequence ID" value="NZ_JADPRT010000010.1"/>
</dbReference>
<dbReference type="SUPFAM" id="SSF56219">
    <property type="entry name" value="DNase I-like"/>
    <property type="match status" value="1"/>
</dbReference>
<feature type="domain" description="Endonuclease/exonuclease/phosphatase" evidence="10">
    <location>
        <begin position="48"/>
        <end position="252"/>
    </location>
</feature>
<dbReference type="InterPro" id="IPR005135">
    <property type="entry name" value="Endo/exonuclease/phosphatase"/>
</dbReference>
<organism evidence="11 12">
    <name type="scientific">Streptacidiphilus fuscans</name>
    <dbReference type="NCBI Taxonomy" id="2789292"/>
    <lineage>
        <taxon>Bacteria</taxon>
        <taxon>Bacillati</taxon>
        <taxon>Actinomycetota</taxon>
        <taxon>Actinomycetes</taxon>
        <taxon>Kitasatosporales</taxon>
        <taxon>Streptomycetaceae</taxon>
        <taxon>Streptacidiphilus</taxon>
    </lineage>
</organism>
<proteinExistence type="predicted"/>
<comment type="cofactor">
    <cofactor evidence="2">
        <name>Mg(2+)</name>
        <dbReference type="ChEBI" id="CHEBI:18420"/>
    </cofactor>
</comment>
<accession>A0A931B8M3</accession>
<evidence type="ECO:0000256" key="7">
    <source>
        <dbReference type="ARBA" id="ARBA00022842"/>
    </source>
</evidence>
<evidence type="ECO:0000256" key="8">
    <source>
        <dbReference type="ARBA" id="ARBA00023204"/>
    </source>
</evidence>
<reference evidence="11" key="1">
    <citation type="submission" date="2020-11" db="EMBL/GenBank/DDBJ databases">
        <title>Isolation and identification of active actinomycetes.</title>
        <authorList>
            <person name="Yu B."/>
        </authorList>
    </citation>
    <scope>NUCLEOTIDE SEQUENCE</scope>
    <source>
        <strain evidence="11">NEAU-YB345</strain>
    </source>
</reference>
<dbReference type="GO" id="GO:0046872">
    <property type="term" value="F:metal ion binding"/>
    <property type="evidence" value="ECO:0007669"/>
    <property type="project" value="UniProtKB-KW"/>
</dbReference>
<keyword evidence="4" id="KW-0479">Metal-binding</keyword>
<dbReference type="PANTHER" id="PTHR15822:SF4">
    <property type="entry name" value="TYROSYL-DNA PHOSPHODIESTERASE 2"/>
    <property type="match status" value="1"/>
</dbReference>
<comment type="cofactor">
    <cofactor evidence="1">
        <name>Mn(2+)</name>
        <dbReference type="ChEBI" id="CHEBI:29035"/>
    </cofactor>
</comment>
<gene>
    <name evidence="11" type="ORF">I2501_23775</name>
</gene>
<dbReference type="Pfam" id="PF03372">
    <property type="entry name" value="Exo_endo_phos"/>
    <property type="match status" value="1"/>
</dbReference>
<evidence type="ECO:0000256" key="1">
    <source>
        <dbReference type="ARBA" id="ARBA00001936"/>
    </source>
</evidence>
<keyword evidence="5" id="KW-0227">DNA damage</keyword>
<name>A0A931B8M3_9ACTN</name>
<evidence type="ECO:0000256" key="9">
    <source>
        <dbReference type="SAM" id="MobiDB-lite"/>
    </source>
</evidence>
<keyword evidence="7" id="KW-0460">Magnesium</keyword>
<dbReference type="GO" id="GO:0006281">
    <property type="term" value="P:DNA repair"/>
    <property type="evidence" value="ECO:0007669"/>
    <property type="project" value="UniProtKB-KW"/>
</dbReference>
<dbReference type="PANTHER" id="PTHR15822">
    <property type="entry name" value="TRAF AND TNF RECEPTOR-ASSOCIATED PROTEIN"/>
    <property type="match status" value="1"/>
</dbReference>
<dbReference type="InterPro" id="IPR036691">
    <property type="entry name" value="Endo/exonu/phosph_ase_sf"/>
</dbReference>
<evidence type="ECO:0000313" key="11">
    <source>
        <dbReference type="EMBL" id="MBF9071041.1"/>
    </source>
</evidence>
<sequence length="279" mass="30176">MTEASAPTAPPEATAPSAPTAPTAPTERRWELPASGPQSDGSEIVRVVSWNIRSLRDDRTAVVRVLRALEPDLVCLQESPRFWFPRPQAGWLARSTGLLVLSGGRSAAGPLLLGRLRALPLSVHDVLLPRTPGLHQRGFATTVVRLGSARPFSLTSCHLSLDRDERRRQCALLLDHLDHLDGLDVAHSLVGGDVNERPGEPGWELLGSRLQDGWATRPWGGEYSFPSAEPSRRIDAVFATRDVEVLACGAVGEGFPGLRGKDLTLATDHRPVLAALRLS</sequence>
<dbReference type="EMBL" id="JADPRT010000010">
    <property type="protein sequence ID" value="MBF9071041.1"/>
    <property type="molecule type" value="Genomic_DNA"/>
</dbReference>
<dbReference type="GO" id="GO:0016787">
    <property type="term" value="F:hydrolase activity"/>
    <property type="evidence" value="ECO:0007669"/>
    <property type="project" value="UniProtKB-KW"/>
</dbReference>